<dbReference type="SUPFAM" id="SSF50978">
    <property type="entry name" value="WD40 repeat-like"/>
    <property type="match status" value="1"/>
</dbReference>
<dbReference type="GeneID" id="3531145"/>
<evidence type="ECO:0000313" key="1">
    <source>
        <dbReference type="EMBL" id="EAN80719.1"/>
    </source>
</evidence>
<protein>
    <recommendedName>
        <fullName evidence="3">EF-hand domain-containing protein</fullName>
    </recommendedName>
</protein>
<accession>Q4CKB7</accession>
<gene>
    <name evidence="1" type="ORF">Tc00.1047053441729.9</name>
</gene>
<dbReference type="EMBL" id="AAHK01010723">
    <property type="protein sequence ID" value="EAN80719.1"/>
    <property type="molecule type" value="Genomic_DNA"/>
</dbReference>
<dbReference type="AlphaFoldDB" id="Q4CKB7"/>
<name>Q4CKB7_TRYCC</name>
<dbReference type="RefSeq" id="XP_802165.1">
    <property type="nucleotide sequence ID" value="XM_797072.1"/>
</dbReference>
<organism evidence="1 2">
    <name type="scientific">Trypanosoma cruzi (strain CL Brener)</name>
    <dbReference type="NCBI Taxonomy" id="353153"/>
    <lineage>
        <taxon>Eukaryota</taxon>
        <taxon>Discoba</taxon>
        <taxon>Euglenozoa</taxon>
        <taxon>Kinetoplastea</taxon>
        <taxon>Metakinetoplastina</taxon>
        <taxon>Trypanosomatida</taxon>
        <taxon>Trypanosomatidae</taxon>
        <taxon>Trypanosoma</taxon>
        <taxon>Schizotrypanum</taxon>
    </lineage>
</organism>
<reference evidence="1 2" key="1">
    <citation type="journal article" date="2005" name="Science">
        <title>The genome sequence of Trypanosoma cruzi, etiologic agent of Chagas disease.</title>
        <authorList>
            <person name="El-Sayed N.M."/>
            <person name="Myler P.J."/>
            <person name="Bartholomeu D.C."/>
            <person name="Nilsson D."/>
            <person name="Aggarwal G."/>
            <person name="Tran A.N."/>
            <person name="Ghedin E."/>
            <person name="Worthey E.A."/>
            <person name="Delcher A.L."/>
            <person name="Blandin G."/>
            <person name="Westenberger S.J."/>
            <person name="Caler E."/>
            <person name="Cerqueira G.C."/>
            <person name="Branche C."/>
            <person name="Haas B."/>
            <person name="Anupama A."/>
            <person name="Arner E."/>
            <person name="Aslund L."/>
            <person name="Attipoe P."/>
            <person name="Bontempi E."/>
            <person name="Bringaud F."/>
            <person name="Burton P."/>
            <person name="Cadag E."/>
            <person name="Campbell D.A."/>
            <person name="Carrington M."/>
            <person name="Crabtree J."/>
            <person name="Darban H."/>
            <person name="da Silveira J.F."/>
            <person name="de Jong P."/>
            <person name="Edwards K."/>
            <person name="Englund P.T."/>
            <person name="Fazelina G."/>
            <person name="Feldblyum T."/>
            <person name="Ferella M."/>
            <person name="Frasch A.C."/>
            <person name="Gull K."/>
            <person name="Horn D."/>
            <person name="Hou L."/>
            <person name="Huang Y."/>
            <person name="Kindlund E."/>
            <person name="Klingbeil M."/>
            <person name="Kluge S."/>
            <person name="Koo H."/>
            <person name="Lacerda D."/>
            <person name="Levin M.J."/>
            <person name="Lorenzi H."/>
            <person name="Louie T."/>
            <person name="Machado C.R."/>
            <person name="McCulloch R."/>
            <person name="McKenna A."/>
            <person name="Mizuno Y."/>
            <person name="Mottram J.C."/>
            <person name="Nelson S."/>
            <person name="Ochaya S."/>
            <person name="Osoegawa K."/>
            <person name="Pai G."/>
            <person name="Parsons M."/>
            <person name="Pentony M."/>
            <person name="Pettersson U."/>
            <person name="Pop M."/>
            <person name="Ramirez J.L."/>
            <person name="Rinta J."/>
            <person name="Robertson L."/>
            <person name="Salzberg S.L."/>
            <person name="Sanchez D.O."/>
            <person name="Seyler A."/>
            <person name="Sharma R."/>
            <person name="Shetty J."/>
            <person name="Simpson A.J."/>
            <person name="Sisk E."/>
            <person name="Tammi M.T."/>
            <person name="Tarleton R."/>
            <person name="Teixeira S."/>
            <person name="Van Aken S."/>
            <person name="Vogt C."/>
            <person name="Ward P.N."/>
            <person name="Wickstead B."/>
            <person name="Wortman J."/>
            <person name="White O."/>
            <person name="Fraser C.M."/>
            <person name="Stuart K.D."/>
            <person name="Andersson B."/>
        </authorList>
    </citation>
    <scope>NUCLEOTIDE SEQUENCE [LARGE SCALE GENOMIC DNA]</scope>
    <source>
        <strain evidence="1 2">CL Brener</strain>
    </source>
</reference>
<dbReference type="SUPFAM" id="SSF47473">
    <property type="entry name" value="EF-hand"/>
    <property type="match status" value="1"/>
</dbReference>
<dbReference type="KEGG" id="tcr:441729.9"/>
<dbReference type="PaxDb" id="353153-Q4CKB7"/>
<dbReference type="InParanoid" id="Q4CKB7"/>
<dbReference type="Proteomes" id="UP000002296">
    <property type="component" value="Unassembled WGS sequence"/>
</dbReference>
<dbReference type="InterPro" id="IPR036322">
    <property type="entry name" value="WD40_repeat_dom_sf"/>
</dbReference>
<evidence type="ECO:0000313" key="2">
    <source>
        <dbReference type="Proteomes" id="UP000002296"/>
    </source>
</evidence>
<proteinExistence type="predicted"/>
<dbReference type="Gene3D" id="1.10.238.10">
    <property type="entry name" value="EF-hand"/>
    <property type="match status" value="1"/>
</dbReference>
<dbReference type="InterPro" id="IPR011992">
    <property type="entry name" value="EF-hand-dom_pair"/>
</dbReference>
<comment type="caution">
    <text evidence="1">The sequence shown here is derived from an EMBL/GenBank/DDBJ whole genome shotgun (WGS) entry which is preliminary data.</text>
</comment>
<keyword evidence="2" id="KW-1185">Reference proteome</keyword>
<sequence>MEFLKELPVSGLDALKNKFLLCEHLGGLTEEEFVEVLLRVCADYSTVNSPTEAEVRRVFARTDLLGIGRISWEEFSMYAIDSLRKREHRVMTGEKENERFHPYHVEQLLSKVHAGSVREMRVLPKIGKVMVVTTSIGGCCTMNLCGISRNLPLFGTIRQNSNVPLAWDALPQAAGGLFSNSIVCSYHGGLVRLFGVTKPNCFDCYLEEFQLMHLTDTQSAIHWVPFMNRLAMGSCKGLVTLWEMQNQSVMLRKRLSRRLITKMQSRNQLLYVASLDT</sequence>
<feature type="non-terminal residue" evidence="1">
    <location>
        <position position="277"/>
    </location>
</feature>
<evidence type="ECO:0008006" key="3">
    <source>
        <dbReference type="Google" id="ProtNLM"/>
    </source>
</evidence>